<feature type="transmembrane region" description="Helical" evidence="1">
    <location>
        <begin position="139"/>
        <end position="155"/>
    </location>
</feature>
<evidence type="ECO:0000256" key="1">
    <source>
        <dbReference type="SAM" id="Phobius"/>
    </source>
</evidence>
<gene>
    <name evidence="2" type="ORF">IQ13_4101</name>
</gene>
<name>A0A562SAR3_9BACT</name>
<feature type="transmembrane region" description="Helical" evidence="1">
    <location>
        <begin position="21"/>
        <end position="46"/>
    </location>
</feature>
<keyword evidence="1" id="KW-1133">Transmembrane helix</keyword>
<comment type="caution">
    <text evidence="2">The sequence shown here is derived from an EMBL/GenBank/DDBJ whole genome shotgun (WGS) entry which is preliminary data.</text>
</comment>
<organism evidence="2 3">
    <name type="scientific">Lacibacter cauensis</name>
    <dbReference type="NCBI Taxonomy" id="510947"/>
    <lineage>
        <taxon>Bacteria</taxon>
        <taxon>Pseudomonadati</taxon>
        <taxon>Bacteroidota</taxon>
        <taxon>Chitinophagia</taxon>
        <taxon>Chitinophagales</taxon>
        <taxon>Chitinophagaceae</taxon>
        <taxon>Lacibacter</taxon>
    </lineage>
</organism>
<reference evidence="2 3" key="1">
    <citation type="journal article" date="2015" name="Stand. Genomic Sci.">
        <title>Genomic Encyclopedia of Bacterial and Archaeal Type Strains, Phase III: the genomes of soil and plant-associated and newly described type strains.</title>
        <authorList>
            <person name="Whitman W.B."/>
            <person name="Woyke T."/>
            <person name="Klenk H.P."/>
            <person name="Zhou Y."/>
            <person name="Lilburn T.G."/>
            <person name="Beck B.J."/>
            <person name="De Vos P."/>
            <person name="Vandamme P."/>
            <person name="Eisen J.A."/>
            <person name="Garrity G."/>
            <person name="Hugenholtz P."/>
            <person name="Kyrpides N.C."/>
        </authorList>
    </citation>
    <scope>NUCLEOTIDE SEQUENCE [LARGE SCALE GENOMIC DNA]</scope>
    <source>
        <strain evidence="2 3">CGMCC 1.7271</strain>
    </source>
</reference>
<feature type="transmembrane region" description="Helical" evidence="1">
    <location>
        <begin position="115"/>
        <end position="133"/>
    </location>
</feature>
<proteinExistence type="predicted"/>
<keyword evidence="3" id="KW-1185">Reference proteome</keyword>
<feature type="transmembrane region" description="Helical" evidence="1">
    <location>
        <begin position="85"/>
        <end position="103"/>
    </location>
</feature>
<protein>
    <submittedName>
        <fullName evidence="2">Uncharacterized protein</fullName>
    </submittedName>
</protein>
<dbReference type="EMBL" id="VLLE01000007">
    <property type="protein sequence ID" value="TWI78415.1"/>
    <property type="molecule type" value="Genomic_DNA"/>
</dbReference>
<dbReference type="RefSeq" id="WP_144888561.1">
    <property type="nucleotide sequence ID" value="NZ_VLLE01000007.1"/>
</dbReference>
<evidence type="ECO:0000313" key="3">
    <source>
        <dbReference type="Proteomes" id="UP000316167"/>
    </source>
</evidence>
<dbReference type="Proteomes" id="UP000316167">
    <property type="component" value="Unassembled WGS sequence"/>
</dbReference>
<dbReference type="OrthoDB" id="670204at2"/>
<keyword evidence="1" id="KW-0812">Transmembrane</keyword>
<accession>A0A562SAR3</accession>
<sequence>MEQKDYLQGSYTEPSSVPQGINVLTILSFIGSGFQIISGFFSYWIIPFSVQSVNETRALEKTREMKPFSGFLKWSVDATLRQYELRMPVLLVTIATALICIWGALQMRKRKKAGFAIYTAGEIALPLFTALAIDAWSSIFGFIIAIVFILLFWFQRKHLTA</sequence>
<evidence type="ECO:0000313" key="2">
    <source>
        <dbReference type="EMBL" id="TWI78415.1"/>
    </source>
</evidence>
<keyword evidence="1" id="KW-0472">Membrane</keyword>
<dbReference type="AlphaFoldDB" id="A0A562SAR3"/>